<reference evidence="1" key="1">
    <citation type="submission" date="2023-04" db="EMBL/GenBank/DDBJ databases">
        <title>Draft Genome sequencing of Naganishia species isolated from polar environments using Oxford Nanopore Technology.</title>
        <authorList>
            <person name="Leo P."/>
            <person name="Venkateswaran K."/>
        </authorList>
    </citation>
    <scope>NUCLEOTIDE SEQUENCE</scope>
    <source>
        <strain evidence="1">DBVPG 5303</strain>
    </source>
</reference>
<evidence type="ECO:0000313" key="1">
    <source>
        <dbReference type="EMBL" id="KAJ9116803.1"/>
    </source>
</evidence>
<dbReference type="Proteomes" id="UP001234202">
    <property type="component" value="Unassembled WGS sequence"/>
</dbReference>
<accession>A0ACC2WZ66</accession>
<gene>
    <name evidence="1" type="ORF">QFC24_006608</name>
</gene>
<sequence length="75" mass="7863">MATNTTLFHKQDSHFPSLTASQLPIGGSTNIALEILNGTDETIDVQDFMGSPALGGGNGKSRSVRSRDSLSAREG</sequence>
<evidence type="ECO:0000313" key="2">
    <source>
        <dbReference type="Proteomes" id="UP001234202"/>
    </source>
</evidence>
<keyword evidence="2" id="KW-1185">Reference proteome</keyword>
<dbReference type="EMBL" id="JASBWV010000034">
    <property type="protein sequence ID" value="KAJ9116803.1"/>
    <property type="molecule type" value="Genomic_DNA"/>
</dbReference>
<proteinExistence type="predicted"/>
<name>A0ACC2WZ66_9TREE</name>
<organism evidence="1 2">
    <name type="scientific">Naganishia onofrii</name>
    <dbReference type="NCBI Taxonomy" id="1851511"/>
    <lineage>
        <taxon>Eukaryota</taxon>
        <taxon>Fungi</taxon>
        <taxon>Dikarya</taxon>
        <taxon>Basidiomycota</taxon>
        <taxon>Agaricomycotina</taxon>
        <taxon>Tremellomycetes</taxon>
        <taxon>Filobasidiales</taxon>
        <taxon>Filobasidiaceae</taxon>
        <taxon>Naganishia</taxon>
    </lineage>
</organism>
<protein>
    <submittedName>
        <fullName evidence="1">Uncharacterized protein</fullName>
    </submittedName>
</protein>
<comment type="caution">
    <text evidence="1">The sequence shown here is derived from an EMBL/GenBank/DDBJ whole genome shotgun (WGS) entry which is preliminary data.</text>
</comment>